<reference evidence="1" key="2">
    <citation type="journal article" date="2022" name="Microbiol. Resour. Announc.">
        <title>Whole-Genome Sequence of Entomortierella parvispora E1425, a Mucoromycotan Fungus Associated with Burkholderiaceae-Related Endosymbiotic Bacteria.</title>
        <authorList>
            <person name="Herlambang A."/>
            <person name="Guo Y."/>
            <person name="Takashima Y."/>
            <person name="Narisawa K."/>
            <person name="Ohta H."/>
            <person name="Nishizawa T."/>
        </authorList>
    </citation>
    <scope>NUCLEOTIDE SEQUENCE</scope>
    <source>
        <strain evidence="1">E1425</strain>
    </source>
</reference>
<name>A0A9P3HK53_9FUNG</name>
<evidence type="ECO:0000313" key="2">
    <source>
        <dbReference type="Proteomes" id="UP000827284"/>
    </source>
</evidence>
<reference evidence="1" key="1">
    <citation type="submission" date="2021-11" db="EMBL/GenBank/DDBJ databases">
        <authorList>
            <person name="Herlambang A."/>
            <person name="Guo Y."/>
            <person name="Takashima Y."/>
            <person name="Nishizawa T."/>
        </authorList>
    </citation>
    <scope>NUCLEOTIDE SEQUENCE</scope>
    <source>
        <strain evidence="1">E1425</strain>
    </source>
</reference>
<proteinExistence type="predicted"/>
<dbReference type="AlphaFoldDB" id="A0A9P3HK53"/>
<evidence type="ECO:0000313" key="1">
    <source>
        <dbReference type="EMBL" id="GJJ78210.1"/>
    </source>
</evidence>
<gene>
    <name evidence="1" type="ORF">EMPS_10569</name>
</gene>
<sequence>MAKLTREKLIEAYDKQNILPGGYSFFDDRENGIMYLLHSETVDSEELDREQKAQNFEYFRKNYTFRVLSKDLQDKSKWEIRESLLDQ</sequence>
<dbReference type="Proteomes" id="UP000827284">
    <property type="component" value="Unassembled WGS sequence"/>
</dbReference>
<accession>A0A9P3HK53</accession>
<dbReference type="EMBL" id="BQFW01000014">
    <property type="protein sequence ID" value="GJJ78210.1"/>
    <property type="molecule type" value="Genomic_DNA"/>
</dbReference>
<keyword evidence="2" id="KW-1185">Reference proteome</keyword>
<comment type="caution">
    <text evidence="1">The sequence shown here is derived from an EMBL/GenBank/DDBJ whole genome shotgun (WGS) entry which is preliminary data.</text>
</comment>
<protein>
    <submittedName>
        <fullName evidence="1">Uncharacterized protein</fullName>
    </submittedName>
</protein>
<organism evidence="1 2">
    <name type="scientific">Entomortierella parvispora</name>
    <dbReference type="NCBI Taxonomy" id="205924"/>
    <lineage>
        <taxon>Eukaryota</taxon>
        <taxon>Fungi</taxon>
        <taxon>Fungi incertae sedis</taxon>
        <taxon>Mucoromycota</taxon>
        <taxon>Mortierellomycotina</taxon>
        <taxon>Mortierellomycetes</taxon>
        <taxon>Mortierellales</taxon>
        <taxon>Mortierellaceae</taxon>
        <taxon>Entomortierella</taxon>
    </lineage>
</organism>